<name>A0A8J3DMZ1_9HYPH</name>
<gene>
    <name evidence="1" type="ORF">GCM10010136_20210</name>
</gene>
<comment type="caution">
    <text evidence="1">The sequence shown here is derived from an EMBL/GenBank/DDBJ whole genome shotgun (WGS) entry which is preliminary data.</text>
</comment>
<dbReference type="Proteomes" id="UP000641137">
    <property type="component" value="Unassembled WGS sequence"/>
</dbReference>
<reference evidence="1" key="2">
    <citation type="submission" date="2020-09" db="EMBL/GenBank/DDBJ databases">
        <authorList>
            <person name="Sun Q."/>
            <person name="Kim S."/>
        </authorList>
    </citation>
    <scope>NUCLEOTIDE SEQUENCE</scope>
    <source>
        <strain evidence="1">KCTC 42097</strain>
    </source>
</reference>
<dbReference type="InterPro" id="IPR012292">
    <property type="entry name" value="Globin/Proto"/>
</dbReference>
<dbReference type="GO" id="GO:0020037">
    <property type="term" value="F:heme binding"/>
    <property type="evidence" value="ECO:0007669"/>
    <property type="project" value="InterPro"/>
</dbReference>
<reference evidence="1" key="1">
    <citation type="journal article" date="2014" name="Int. J. Syst. Evol. Microbiol.">
        <title>Complete genome sequence of Corynebacterium casei LMG S-19264T (=DSM 44701T), isolated from a smear-ripened cheese.</title>
        <authorList>
            <consortium name="US DOE Joint Genome Institute (JGI-PGF)"/>
            <person name="Walter F."/>
            <person name="Albersmeier A."/>
            <person name="Kalinowski J."/>
            <person name="Ruckert C."/>
        </authorList>
    </citation>
    <scope>NUCLEOTIDE SEQUENCE</scope>
    <source>
        <strain evidence="1">KCTC 42097</strain>
    </source>
</reference>
<dbReference type="InterPro" id="IPR009050">
    <property type="entry name" value="Globin-like_sf"/>
</dbReference>
<evidence type="ECO:0000313" key="2">
    <source>
        <dbReference type="Proteomes" id="UP000641137"/>
    </source>
</evidence>
<dbReference type="CDD" id="cd08916">
    <property type="entry name" value="TrHb3_P"/>
    <property type="match status" value="1"/>
</dbReference>
<evidence type="ECO:0000313" key="1">
    <source>
        <dbReference type="EMBL" id="GHC72478.1"/>
    </source>
</evidence>
<protein>
    <submittedName>
        <fullName evidence="1">Preprotein translocase subunit TatC</fullName>
    </submittedName>
</protein>
<proteinExistence type="predicted"/>
<dbReference type="Gene3D" id="1.10.490.10">
    <property type="entry name" value="Globins"/>
    <property type="match status" value="1"/>
</dbReference>
<sequence>MIDSSPEKAPAPLTEEVIGKIVEAFYTEARHDPVLGPIFNGHVEDWQVHLDRIKAFWSSIMLGSGRYKGNPFAAHAPLASEIDEAHFRRWLALWSTTVRQFADEDVAVSLEAKAQKIAASLRAGLLFHAEIMDPDRRA</sequence>
<dbReference type="GO" id="GO:0019825">
    <property type="term" value="F:oxygen binding"/>
    <property type="evidence" value="ECO:0007669"/>
    <property type="project" value="InterPro"/>
</dbReference>
<accession>A0A8J3DMZ1</accession>
<keyword evidence="2" id="KW-1185">Reference proteome</keyword>
<dbReference type="AlphaFoldDB" id="A0A8J3DMZ1"/>
<dbReference type="SUPFAM" id="SSF46458">
    <property type="entry name" value="Globin-like"/>
    <property type="match status" value="1"/>
</dbReference>
<dbReference type="EMBL" id="BMZO01000006">
    <property type="protein sequence ID" value="GHC72478.1"/>
    <property type="molecule type" value="Genomic_DNA"/>
</dbReference>
<dbReference type="RefSeq" id="WP_189489883.1">
    <property type="nucleotide sequence ID" value="NZ_BMZO01000006.1"/>
</dbReference>
<organism evidence="1 2">
    <name type="scientific">Limoniibacter endophyticus</name>
    <dbReference type="NCBI Taxonomy" id="1565040"/>
    <lineage>
        <taxon>Bacteria</taxon>
        <taxon>Pseudomonadati</taxon>
        <taxon>Pseudomonadota</taxon>
        <taxon>Alphaproteobacteria</taxon>
        <taxon>Hyphomicrobiales</taxon>
        <taxon>Bartonellaceae</taxon>
        <taxon>Limoniibacter</taxon>
    </lineage>
</organism>